<dbReference type="InterPro" id="IPR020449">
    <property type="entry name" value="Tscrpt_reg_AraC-type_HTH"/>
</dbReference>
<sequence length="335" mass="37177">MTQRQAANALEVLAAAAEPISIGILLLRNFPFMTFGAALDPLRQANRLAGRPVFKWTLISTDGAGVMASAGVVMPVDCSIDTMPHCDLVIVCAGLDHASHYSPRLFAWLRRLHRQACVLGAISTAPFLLAQAGLLEGRRCAVHWELLPLFQEEFPNCIVTNEIFAIDGLFITSSGGTVTLDMMLYIVAACRGRPLAAAISDQFNHPEIRQQHDFQRMKPQSRFSIRHAKLAEVITAMEDSIQDPVDLQVLARRVHLSTRQMERLFLLHLGKTPSAFYTGLRMARARDLILQTDLSIATVAQICGYMSTTHFARTYRAHFGVTPRVMRSEGILPRN</sequence>
<dbReference type="InterPro" id="IPR029062">
    <property type="entry name" value="Class_I_gatase-like"/>
</dbReference>
<dbReference type="PANTHER" id="PTHR43130:SF3">
    <property type="entry name" value="HTH-TYPE TRANSCRIPTIONAL REGULATOR RV1931C"/>
    <property type="match status" value="1"/>
</dbReference>
<dbReference type="PROSITE" id="PS01124">
    <property type="entry name" value="HTH_ARAC_FAMILY_2"/>
    <property type="match status" value="1"/>
</dbReference>
<dbReference type="Proteomes" id="UP001156882">
    <property type="component" value="Unassembled WGS sequence"/>
</dbReference>
<dbReference type="EMBL" id="BSPC01000066">
    <property type="protein sequence ID" value="GLS22715.1"/>
    <property type="molecule type" value="Genomic_DNA"/>
</dbReference>
<dbReference type="InterPro" id="IPR018062">
    <property type="entry name" value="HTH_AraC-typ_CS"/>
</dbReference>
<accession>A0ABQ6CRF9</accession>
<protein>
    <submittedName>
        <fullName evidence="5">AraC family transcriptional regulator</fullName>
    </submittedName>
</protein>
<evidence type="ECO:0000313" key="6">
    <source>
        <dbReference type="Proteomes" id="UP001156882"/>
    </source>
</evidence>
<dbReference type="Pfam" id="PF12833">
    <property type="entry name" value="HTH_18"/>
    <property type="match status" value="1"/>
</dbReference>
<keyword evidence="6" id="KW-1185">Reference proteome</keyword>
<dbReference type="InterPro" id="IPR052158">
    <property type="entry name" value="INH-QAR"/>
</dbReference>
<dbReference type="Pfam" id="PF01965">
    <property type="entry name" value="DJ-1_PfpI"/>
    <property type="match status" value="1"/>
</dbReference>
<evidence type="ECO:0000256" key="1">
    <source>
        <dbReference type="ARBA" id="ARBA00023015"/>
    </source>
</evidence>
<dbReference type="RefSeq" id="WP_284315676.1">
    <property type="nucleotide sequence ID" value="NZ_BSPC01000066.1"/>
</dbReference>
<keyword evidence="2" id="KW-0238">DNA-binding</keyword>
<proteinExistence type="predicted"/>
<dbReference type="PANTHER" id="PTHR43130">
    <property type="entry name" value="ARAC-FAMILY TRANSCRIPTIONAL REGULATOR"/>
    <property type="match status" value="1"/>
</dbReference>
<evidence type="ECO:0000256" key="3">
    <source>
        <dbReference type="ARBA" id="ARBA00023163"/>
    </source>
</evidence>
<dbReference type="InterPro" id="IPR018060">
    <property type="entry name" value="HTH_AraC"/>
</dbReference>
<keyword evidence="1" id="KW-0805">Transcription regulation</keyword>
<dbReference type="PROSITE" id="PS00041">
    <property type="entry name" value="HTH_ARAC_FAMILY_1"/>
    <property type="match status" value="1"/>
</dbReference>
<dbReference type="InterPro" id="IPR002818">
    <property type="entry name" value="DJ-1/PfpI"/>
</dbReference>
<reference evidence="6" key="1">
    <citation type="journal article" date="2019" name="Int. J. Syst. Evol. Microbiol.">
        <title>The Global Catalogue of Microorganisms (GCM) 10K type strain sequencing project: providing services to taxonomists for standard genome sequencing and annotation.</title>
        <authorList>
            <consortium name="The Broad Institute Genomics Platform"/>
            <consortium name="The Broad Institute Genome Sequencing Center for Infectious Disease"/>
            <person name="Wu L."/>
            <person name="Ma J."/>
        </authorList>
    </citation>
    <scope>NUCLEOTIDE SEQUENCE [LARGE SCALE GENOMIC DNA]</scope>
    <source>
        <strain evidence="6">NBRC 101365</strain>
    </source>
</reference>
<gene>
    <name evidence="5" type="ORF">GCM10007874_57350</name>
</gene>
<comment type="caution">
    <text evidence="5">The sequence shown here is derived from an EMBL/GenBank/DDBJ whole genome shotgun (WGS) entry which is preliminary data.</text>
</comment>
<feature type="domain" description="HTH araC/xylS-type" evidence="4">
    <location>
        <begin position="231"/>
        <end position="329"/>
    </location>
</feature>
<organism evidence="5 6">
    <name type="scientific">Labrys miyagiensis</name>
    <dbReference type="NCBI Taxonomy" id="346912"/>
    <lineage>
        <taxon>Bacteria</taxon>
        <taxon>Pseudomonadati</taxon>
        <taxon>Pseudomonadota</taxon>
        <taxon>Alphaproteobacteria</taxon>
        <taxon>Hyphomicrobiales</taxon>
        <taxon>Xanthobacteraceae</taxon>
        <taxon>Labrys</taxon>
    </lineage>
</organism>
<dbReference type="Gene3D" id="1.10.10.60">
    <property type="entry name" value="Homeodomain-like"/>
    <property type="match status" value="1"/>
</dbReference>
<dbReference type="Gene3D" id="3.40.50.880">
    <property type="match status" value="1"/>
</dbReference>
<dbReference type="InterPro" id="IPR009057">
    <property type="entry name" value="Homeodomain-like_sf"/>
</dbReference>
<dbReference type="CDD" id="cd03136">
    <property type="entry name" value="GATase1_AraC_ArgR_like"/>
    <property type="match status" value="1"/>
</dbReference>
<dbReference type="SUPFAM" id="SSF52317">
    <property type="entry name" value="Class I glutamine amidotransferase-like"/>
    <property type="match status" value="1"/>
</dbReference>
<dbReference type="SUPFAM" id="SSF46689">
    <property type="entry name" value="Homeodomain-like"/>
    <property type="match status" value="2"/>
</dbReference>
<name>A0ABQ6CRF9_9HYPH</name>
<dbReference type="SMART" id="SM00342">
    <property type="entry name" value="HTH_ARAC"/>
    <property type="match status" value="1"/>
</dbReference>
<keyword evidence="3" id="KW-0804">Transcription</keyword>
<evidence type="ECO:0000313" key="5">
    <source>
        <dbReference type="EMBL" id="GLS22715.1"/>
    </source>
</evidence>
<evidence type="ECO:0000259" key="4">
    <source>
        <dbReference type="PROSITE" id="PS01124"/>
    </source>
</evidence>
<dbReference type="PRINTS" id="PR00032">
    <property type="entry name" value="HTHARAC"/>
</dbReference>
<evidence type="ECO:0000256" key="2">
    <source>
        <dbReference type="ARBA" id="ARBA00023125"/>
    </source>
</evidence>